<comment type="caution">
    <text evidence="1">The sequence shown here is derived from an EMBL/GenBank/DDBJ whole genome shotgun (WGS) entry which is preliminary data.</text>
</comment>
<reference evidence="2" key="1">
    <citation type="journal article" date="2019" name="Int. J. Syst. Evol. Microbiol.">
        <title>The Global Catalogue of Microorganisms (GCM) 10K type strain sequencing project: providing services to taxonomists for standard genome sequencing and annotation.</title>
        <authorList>
            <consortium name="The Broad Institute Genomics Platform"/>
            <consortium name="The Broad Institute Genome Sequencing Center for Infectious Disease"/>
            <person name="Wu L."/>
            <person name="Ma J."/>
        </authorList>
    </citation>
    <scope>NUCLEOTIDE SEQUENCE [LARGE SCALE GENOMIC DNA]</scope>
    <source>
        <strain evidence="2">JCM 3175</strain>
    </source>
</reference>
<organism evidence="1 2">
    <name type="scientific">Micromonospora coerulea</name>
    <dbReference type="NCBI Taxonomy" id="47856"/>
    <lineage>
        <taxon>Bacteria</taxon>
        <taxon>Bacillati</taxon>
        <taxon>Actinomycetota</taxon>
        <taxon>Actinomycetes</taxon>
        <taxon>Micromonosporales</taxon>
        <taxon>Micromonosporaceae</taxon>
        <taxon>Micromonospora</taxon>
    </lineage>
</organism>
<keyword evidence="2" id="KW-1185">Reference proteome</keyword>
<dbReference type="EMBL" id="BAABGU010000042">
    <property type="protein sequence ID" value="GAA4578627.1"/>
    <property type="molecule type" value="Genomic_DNA"/>
</dbReference>
<protein>
    <recommendedName>
        <fullName evidence="3">SMI1/KNR4 family protein</fullName>
    </recommendedName>
</protein>
<name>A0ABP8T1F8_9ACTN</name>
<evidence type="ECO:0000313" key="2">
    <source>
        <dbReference type="Proteomes" id="UP001500307"/>
    </source>
</evidence>
<sequence>MRDVGMPVEESWRRITTWLVRHAPVTAAAIRPSSGAAEVRRTGEALARPLPGDLLAWWGLMDGIGDAEYWAGFPVPP</sequence>
<dbReference type="Proteomes" id="UP001500307">
    <property type="component" value="Unassembled WGS sequence"/>
</dbReference>
<dbReference type="RefSeq" id="WP_346124269.1">
    <property type="nucleotide sequence ID" value="NZ_BAABGU010000042.1"/>
</dbReference>
<gene>
    <name evidence="1" type="ORF">GCM10023176_54910</name>
</gene>
<proteinExistence type="predicted"/>
<evidence type="ECO:0008006" key="3">
    <source>
        <dbReference type="Google" id="ProtNLM"/>
    </source>
</evidence>
<accession>A0ABP8T1F8</accession>
<evidence type="ECO:0000313" key="1">
    <source>
        <dbReference type="EMBL" id="GAA4578627.1"/>
    </source>
</evidence>